<dbReference type="InterPro" id="IPR027417">
    <property type="entry name" value="P-loop_NTPase"/>
</dbReference>
<evidence type="ECO:0000313" key="1">
    <source>
        <dbReference type="EMBL" id="SGY18934.1"/>
    </source>
</evidence>
<sequence>MASTGRLAKGSFPGPQAHERLLLAARQLAQSHHSQYDPSHDYHHVQRVVRNALVIARSINTTHQIKGEKEQRSETVDSEPVDLAVIELAALFHDLLDSKYLPADQKGMTAQEQLSPFWNEYATPKTGSSAELPFTLHRRTQFPIRLAMAMTINKSQGQSLAQVGVCLEKPVFSHGQLYVALSQQRMWTVSETTAAVAAKYITFQRVDDYGIRATEPSIVLRILRIVNSPSNLQPPRPLFWSYTNNCINPAPRPVILAIACCIRLSNFLNLDTCLTGQQYYRPVHANYCSQSDTSHIVRDTGVYTIWYQSPHERGTRKTSDMIDVIPKSTSAPDVIPKSPPMWDQSCLRLGPKGRPYVSRE</sequence>
<dbReference type="EMBL" id="FQNC01000016">
    <property type="protein sequence ID" value="SGY18934.1"/>
    <property type="molecule type" value="Genomic_DNA"/>
</dbReference>
<dbReference type="PANTHER" id="PTHR33594">
    <property type="entry name" value="SUPERFAMILY HYDROLASE, PUTATIVE (AFU_ORTHOLOGUE AFUA_1G03035)-RELATED"/>
    <property type="match status" value="1"/>
</dbReference>
<gene>
    <name evidence="1" type="primary">BQ5605_C014g07510</name>
    <name evidence="1" type="ORF">BQ5605_C014G07510</name>
</gene>
<proteinExistence type="predicted"/>
<dbReference type="PANTHER" id="PTHR33594:SF1">
    <property type="entry name" value="HD_PDEASE DOMAIN-CONTAINING PROTEIN"/>
    <property type="match status" value="1"/>
</dbReference>
<organism evidence="1 2">
    <name type="scientific">Microbotryum silenes-dioicae</name>
    <dbReference type="NCBI Taxonomy" id="796604"/>
    <lineage>
        <taxon>Eukaryota</taxon>
        <taxon>Fungi</taxon>
        <taxon>Dikarya</taxon>
        <taxon>Basidiomycota</taxon>
        <taxon>Pucciniomycotina</taxon>
        <taxon>Microbotryomycetes</taxon>
        <taxon>Microbotryales</taxon>
        <taxon>Microbotryaceae</taxon>
        <taxon>Microbotryum</taxon>
    </lineage>
</organism>
<protein>
    <submittedName>
        <fullName evidence="1">BQ5605_C014g07510 protein</fullName>
    </submittedName>
</protein>
<dbReference type="Proteomes" id="UP000249464">
    <property type="component" value="Unassembled WGS sequence"/>
</dbReference>
<evidence type="ECO:0000313" key="2">
    <source>
        <dbReference type="Proteomes" id="UP000249464"/>
    </source>
</evidence>
<dbReference type="AlphaFoldDB" id="A0A2X0NX96"/>
<dbReference type="SUPFAM" id="SSF109604">
    <property type="entry name" value="HD-domain/PDEase-like"/>
    <property type="match status" value="1"/>
</dbReference>
<accession>A0A2X0NX96</accession>
<name>A0A2X0NX96_9BASI</name>
<reference evidence="1 2" key="1">
    <citation type="submission" date="2016-11" db="EMBL/GenBank/DDBJ databases">
        <authorList>
            <person name="Jaros S."/>
            <person name="Januszkiewicz K."/>
            <person name="Wedrychowicz H."/>
        </authorList>
    </citation>
    <scope>NUCLEOTIDE SEQUENCE [LARGE SCALE GENOMIC DNA]</scope>
</reference>
<dbReference type="SUPFAM" id="SSF52540">
    <property type="entry name" value="P-loop containing nucleoside triphosphate hydrolases"/>
    <property type="match status" value="1"/>
</dbReference>
<dbReference type="Gene3D" id="1.10.472.50">
    <property type="entry name" value="HD-domain/PDEase-like"/>
    <property type="match status" value="1"/>
</dbReference>
<keyword evidence="2" id="KW-1185">Reference proteome</keyword>